<name>A0A1H6TPR6_9FLAO</name>
<proteinExistence type="predicted"/>
<dbReference type="AlphaFoldDB" id="A0A1H6TPR6"/>
<dbReference type="RefSeq" id="WP_091311064.1">
    <property type="nucleotide sequence ID" value="NZ_CBCSJU010000008.1"/>
</dbReference>
<evidence type="ECO:0000256" key="1">
    <source>
        <dbReference type="SAM" id="Phobius"/>
    </source>
</evidence>
<evidence type="ECO:0000313" key="2">
    <source>
        <dbReference type="EMBL" id="SEI77722.1"/>
    </source>
</evidence>
<evidence type="ECO:0000313" key="3">
    <source>
        <dbReference type="Proteomes" id="UP000199702"/>
    </source>
</evidence>
<accession>A0A1H6TPR6</accession>
<dbReference type="STRING" id="402734.SAMN05660918_1590"/>
<keyword evidence="1" id="KW-0472">Membrane</keyword>
<keyword evidence="1" id="KW-1133">Transmembrane helix</keyword>
<sequence>MEKEELNKLIDKIESENPVEKAFFGLHSSDYGESSYIKANKYGLELFARELLIASSKSEENLNEYKDNVIEFSLNEKWLTSDIWINHIELKKEDRIDLIKEEIPKITWKDKFILVGCFFTIALLIIIFIVGLFSVFNWYNEDKETKQNKNLELKKFVDEISVINLYKI</sequence>
<dbReference type="OrthoDB" id="1454326at2"/>
<dbReference type="EMBL" id="FNYA01000003">
    <property type="protein sequence ID" value="SEI77722.1"/>
    <property type="molecule type" value="Genomic_DNA"/>
</dbReference>
<reference evidence="3" key="1">
    <citation type="submission" date="2016-10" db="EMBL/GenBank/DDBJ databases">
        <authorList>
            <person name="Varghese N."/>
            <person name="Submissions S."/>
        </authorList>
    </citation>
    <scope>NUCLEOTIDE SEQUENCE [LARGE SCALE GENOMIC DNA]</scope>
    <source>
        <strain evidence="3">DSM 17934</strain>
    </source>
</reference>
<feature type="transmembrane region" description="Helical" evidence="1">
    <location>
        <begin position="112"/>
        <end position="139"/>
    </location>
</feature>
<protein>
    <submittedName>
        <fullName evidence="2">Uncharacterized protein</fullName>
    </submittedName>
</protein>
<keyword evidence="1" id="KW-0812">Transmembrane</keyword>
<organism evidence="2 3">
    <name type="scientific">Flavobacterium terrigena</name>
    <dbReference type="NCBI Taxonomy" id="402734"/>
    <lineage>
        <taxon>Bacteria</taxon>
        <taxon>Pseudomonadati</taxon>
        <taxon>Bacteroidota</taxon>
        <taxon>Flavobacteriia</taxon>
        <taxon>Flavobacteriales</taxon>
        <taxon>Flavobacteriaceae</taxon>
        <taxon>Flavobacterium</taxon>
    </lineage>
</organism>
<keyword evidence="3" id="KW-1185">Reference proteome</keyword>
<dbReference type="Proteomes" id="UP000199702">
    <property type="component" value="Unassembled WGS sequence"/>
</dbReference>
<gene>
    <name evidence="2" type="ORF">SAMN05660918_1590</name>
</gene>